<feature type="domain" description="EF-hand" evidence="16">
    <location>
        <begin position="112"/>
        <end position="147"/>
    </location>
</feature>
<protein>
    <recommendedName>
        <fullName evidence="4">Mitochondrial thiamine pyrophosphate carrier 1</fullName>
    </recommendedName>
</protein>
<dbReference type="EMBL" id="JAUKUD010000006">
    <property type="protein sequence ID" value="KAK0740307.1"/>
    <property type="molecule type" value="Genomic_DNA"/>
</dbReference>
<dbReference type="PROSITE" id="PS50222">
    <property type="entry name" value="EF_HAND_2"/>
    <property type="match status" value="2"/>
</dbReference>
<organism evidence="17 18">
    <name type="scientific">Schizothecium vesticola</name>
    <dbReference type="NCBI Taxonomy" id="314040"/>
    <lineage>
        <taxon>Eukaryota</taxon>
        <taxon>Fungi</taxon>
        <taxon>Dikarya</taxon>
        <taxon>Ascomycota</taxon>
        <taxon>Pezizomycotina</taxon>
        <taxon>Sordariomycetes</taxon>
        <taxon>Sordariomycetidae</taxon>
        <taxon>Sordariales</taxon>
        <taxon>Schizotheciaceae</taxon>
        <taxon>Schizothecium</taxon>
    </lineage>
</organism>
<dbReference type="PRINTS" id="PR00926">
    <property type="entry name" value="MITOCARRIER"/>
</dbReference>
<feature type="domain" description="EF-hand" evidence="16">
    <location>
        <begin position="76"/>
        <end position="111"/>
    </location>
</feature>
<keyword evidence="6 14" id="KW-0812">Transmembrane</keyword>
<evidence type="ECO:0000256" key="3">
    <source>
        <dbReference type="ARBA" id="ARBA00006375"/>
    </source>
</evidence>
<evidence type="ECO:0000256" key="12">
    <source>
        <dbReference type="ARBA" id="ARBA00023128"/>
    </source>
</evidence>
<keyword evidence="9" id="KW-0999">Mitochondrion inner membrane</keyword>
<keyword evidence="5" id="KW-0813">Transport</keyword>
<evidence type="ECO:0000256" key="7">
    <source>
        <dbReference type="ARBA" id="ARBA00022723"/>
    </source>
</evidence>
<keyword evidence="13 14" id="KW-0472">Membrane</keyword>
<feature type="region of interest" description="Disordered" evidence="15">
    <location>
        <begin position="210"/>
        <end position="229"/>
    </location>
</feature>
<evidence type="ECO:0000256" key="10">
    <source>
        <dbReference type="ARBA" id="ARBA00022837"/>
    </source>
</evidence>
<dbReference type="PROSITE" id="PS50920">
    <property type="entry name" value="SOLCAR"/>
    <property type="match status" value="3"/>
</dbReference>
<keyword evidence="7" id="KW-0479">Metal-binding</keyword>
<evidence type="ECO:0000256" key="4">
    <source>
        <dbReference type="ARBA" id="ARBA00021935"/>
    </source>
</evidence>
<dbReference type="GO" id="GO:0055085">
    <property type="term" value="P:transmembrane transport"/>
    <property type="evidence" value="ECO:0007669"/>
    <property type="project" value="InterPro"/>
</dbReference>
<evidence type="ECO:0000256" key="11">
    <source>
        <dbReference type="ARBA" id="ARBA00022989"/>
    </source>
</evidence>
<dbReference type="Proteomes" id="UP001172155">
    <property type="component" value="Unassembled WGS sequence"/>
</dbReference>
<evidence type="ECO:0000256" key="9">
    <source>
        <dbReference type="ARBA" id="ARBA00022792"/>
    </source>
</evidence>
<dbReference type="InterPro" id="IPR018247">
    <property type="entry name" value="EF_Hand_1_Ca_BS"/>
</dbReference>
<reference evidence="17" key="1">
    <citation type="submission" date="2023-06" db="EMBL/GenBank/DDBJ databases">
        <title>Genome-scale phylogeny and comparative genomics of the fungal order Sordariales.</title>
        <authorList>
            <consortium name="Lawrence Berkeley National Laboratory"/>
            <person name="Hensen N."/>
            <person name="Bonometti L."/>
            <person name="Westerberg I."/>
            <person name="Brannstrom I.O."/>
            <person name="Guillou S."/>
            <person name="Cros-Aarteil S."/>
            <person name="Calhoun S."/>
            <person name="Haridas S."/>
            <person name="Kuo A."/>
            <person name="Mondo S."/>
            <person name="Pangilinan J."/>
            <person name="Riley R."/>
            <person name="LaButti K."/>
            <person name="Andreopoulos B."/>
            <person name="Lipzen A."/>
            <person name="Chen C."/>
            <person name="Yanf M."/>
            <person name="Daum C."/>
            <person name="Ng V."/>
            <person name="Clum A."/>
            <person name="Steindorff A."/>
            <person name="Ohm R."/>
            <person name="Martin F."/>
            <person name="Silar P."/>
            <person name="Natvig D."/>
            <person name="Lalanne C."/>
            <person name="Gautier V."/>
            <person name="Ament-velasquez S.L."/>
            <person name="Kruys A."/>
            <person name="Hutchinson M.I."/>
            <person name="Powell A.J."/>
            <person name="Barry K."/>
            <person name="Miller A.N."/>
            <person name="Grigoriev I.V."/>
            <person name="Debuchy R."/>
            <person name="Gladieux P."/>
            <person name="Thoren M.H."/>
            <person name="Johannesson H."/>
        </authorList>
    </citation>
    <scope>NUCLEOTIDE SEQUENCE</scope>
    <source>
        <strain evidence="17">SMH3187-1</strain>
    </source>
</reference>
<keyword evidence="11" id="KW-1133">Transmembrane helix</keyword>
<evidence type="ECO:0000256" key="6">
    <source>
        <dbReference type="ARBA" id="ARBA00022692"/>
    </source>
</evidence>
<comment type="subcellular location">
    <subcellularLocation>
        <location evidence="2">Mitochondrion inner membrane</location>
        <topology evidence="2">Multi-pass membrane protein</topology>
    </subcellularLocation>
</comment>
<dbReference type="AlphaFoldDB" id="A0AA40EJ61"/>
<evidence type="ECO:0000256" key="14">
    <source>
        <dbReference type="PROSITE-ProRule" id="PRU00282"/>
    </source>
</evidence>
<keyword evidence="12" id="KW-0496">Mitochondrion</keyword>
<evidence type="ECO:0000313" key="18">
    <source>
        <dbReference type="Proteomes" id="UP001172155"/>
    </source>
</evidence>
<dbReference type="PROSITE" id="PS00018">
    <property type="entry name" value="EF_HAND_1"/>
    <property type="match status" value="2"/>
</dbReference>
<evidence type="ECO:0000256" key="8">
    <source>
        <dbReference type="ARBA" id="ARBA00022737"/>
    </source>
</evidence>
<evidence type="ECO:0000259" key="16">
    <source>
        <dbReference type="PROSITE" id="PS50222"/>
    </source>
</evidence>
<dbReference type="GO" id="GO:0005743">
    <property type="term" value="C:mitochondrial inner membrane"/>
    <property type="evidence" value="ECO:0007669"/>
    <property type="project" value="UniProtKB-SubCell"/>
</dbReference>
<proteinExistence type="inferred from homology"/>
<keyword evidence="10" id="KW-0106">Calcium</keyword>
<dbReference type="SMART" id="SM00054">
    <property type="entry name" value="EFh"/>
    <property type="match status" value="4"/>
</dbReference>
<dbReference type="FunFam" id="1.50.40.10:FF:000016">
    <property type="entry name" value="Solute carrier family 25 member 23"/>
    <property type="match status" value="1"/>
</dbReference>
<evidence type="ECO:0000256" key="15">
    <source>
        <dbReference type="SAM" id="MobiDB-lite"/>
    </source>
</evidence>
<comment type="caution">
    <text evidence="17">The sequence shown here is derived from an EMBL/GenBank/DDBJ whole genome shotgun (WGS) entry which is preliminary data.</text>
</comment>
<feature type="repeat" description="Solcar" evidence="14">
    <location>
        <begin position="305"/>
        <end position="410"/>
    </location>
</feature>
<dbReference type="Pfam" id="PF00153">
    <property type="entry name" value="Mito_carr"/>
    <property type="match status" value="3"/>
</dbReference>
<dbReference type="InterPro" id="IPR018108">
    <property type="entry name" value="MCP_transmembrane"/>
</dbReference>
<comment type="similarity">
    <text evidence="3">Belongs to the mitochondrial carrier (TC 2.A.29) family.</text>
</comment>
<dbReference type="InterPro" id="IPR002067">
    <property type="entry name" value="MCP"/>
</dbReference>
<dbReference type="InterPro" id="IPR002048">
    <property type="entry name" value="EF_hand_dom"/>
</dbReference>
<dbReference type="GO" id="GO:0005509">
    <property type="term" value="F:calcium ion binding"/>
    <property type="evidence" value="ECO:0007669"/>
    <property type="project" value="InterPro"/>
</dbReference>
<keyword evidence="8" id="KW-0677">Repeat</keyword>
<accession>A0AA40EJ61</accession>
<dbReference type="InterPro" id="IPR011992">
    <property type="entry name" value="EF-hand-dom_pair"/>
</dbReference>
<feature type="repeat" description="Solcar" evidence="14">
    <location>
        <begin position="530"/>
        <end position="619"/>
    </location>
</feature>
<evidence type="ECO:0000256" key="5">
    <source>
        <dbReference type="ARBA" id="ARBA00022448"/>
    </source>
</evidence>
<evidence type="ECO:0000256" key="2">
    <source>
        <dbReference type="ARBA" id="ARBA00004448"/>
    </source>
</evidence>
<dbReference type="SUPFAM" id="SSF47473">
    <property type="entry name" value="EF-hand"/>
    <property type="match status" value="1"/>
</dbReference>
<gene>
    <name evidence="17" type="ORF">B0T18DRAFT_431647</name>
</gene>
<keyword evidence="18" id="KW-1185">Reference proteome</keyword>
<sequence>MDESQNERDKRVEELWKRLDPAGHKELDFKGLQKGLRRIDHPMKNADQMLKAIIGLVDTSGDGKIQYEEFRVFVEAAERQLLLLFRSIDRDKDGRLNKEELRAAFRRAGLAVPMRRLSGFFDKIDKDNDGFITFEEWRDFLLFMPSSHDDPAPALKAALSYYSHIVTINAEGDSLVSEDTLEGLGTTGFLFQALFGSLLKVANPDAIAIAPARPTPPRDDQAPPTSDALHSLSASDRELAESLDMASSVASVRYAYGASPARAQQIMSAGTTDKPPRSLRNREEDVAGFQPEDDKVVKIKLTDLLPEPGYFLAGAVSGGVSRTATAPLDRLKVYLLVNTQTPKDVALAAAKHGKPLVALRNASGPIVEAMATLWRAGGFRTFFAGNGLNVVKIMPESAIRFGSYEASKRFLAAYEGHGDPMQISTVSKFVAGGMGGMAAQFCVYPIDTLKFRLQCETVEGGLKGNALLFKTAKTMWRDGGFRSAYRGLGLGLIGMFPYSAIDIGTFELLKKTYTTTKARYYGIHEEDATPGNVVTAALGASSGALGATIVYPLNVLRTRLQTQGTAMHPPTYTGIVDVAVKTVRNEGARGLYKGLTPNLLKVAPALSITWVCYENMKTFLELN</sequence>
<name>A0AA40EJ61_9PEZI</name>
<dbReference type="SUPFAM" id="SSF103506">
    <property type="entry name" value="Mitochondrial carrier"/>
    <property type="match status" value="1"/>
</dbReference>
<dbReference type="Pfam" id="PF13499">
    <property type="entry name" value="EF-hand_7"/>
    <property type="match status" value="2"/>
</dbReference>
<comment type="function">
    <text evidence="1">Mitochondrial transporter that mediates uptake of thiamine pyrophosphate (ThPP) into mitochondria.</text>
</comment>
<evidence type="ECO:0000256" key="1">
    <source>
        <dbReference type="ARBA" id="ARBA00002238"/>
    </source>
</evidence>
<dbReference type="Gene3D" id="1.10.238.10">
    <property type="entry name" value="EF-hand"/>
    <property type="match status" value="1"/>
</dbReference>
<dbReference type="CDD" id="cd00051">
    <property type="entry name" value="EFh"/>
    <property type="match status" value="2"/>
</dbReference>
<dbReference type="Gene3D" id="1.50.40.10">
    <property type="entry name" value="Mitochondrial carrier domain"/>
    <property type="match status" value="1"/>
</dbReference>
<dbReference type="InterPro" id="IPR023395">
    <property type="entry name" value="MCP_dom_sf"/>
</dbReference>
<dbReference type="PANTHER" id="PTHR24089">
    <property type="entry name" value="SOLUTE CARRIER FAMILY 25"/>
    <property type="match status" value="1"/>
</dbReference>
<feature type="repeat" description="Solcar" evidence="14">
    <location>
        <begin position="423"/>
        <end position="512"/>
    </location>
</feature>
<evidence type="ECO:0000256" key="13">
    <source>
        <dbReference type="ARBA" id="ARBA00023136"/>
    </source>
</evidence>
<evidence type="ECO:0000313" key="17">
    <source>
        <dbReference type="EMBL" id="KAK0740307.1"/>
    </source>
</evidence>